<keyword evidence="3 4" id="KW-0732">Signal</keyword>
<evidence type="ECO:0000256" key="2">
    <source>
        <dbReference type="ARBA" id="ARBA00022448"/>
    </source>
</evidence>
<evidence type="ECO:0000256" key="4">
    <source>
        <dbReference type="SAM" id="SignalP"/>
    </source>
</evidence>
<comment type="similarity">
    <text evidence="1">Belongs to the bacterial solute-binding protein 1 family.</text>
</comment>
<evidence type="ECO:0000313" key="5">
    <source>
        <dbReference type="EMBL" id="SDI15086.1"/>
    </source>
</evidence>
<dbReference type="PANTHER" id="PTHR43649:SF34">
    <property type="entry name" value="ABC TRANSPORTER PERIPLASMIC-BINDING PROTEIN YCJN-RELATED"/>
    <property type="match status" value="1"/>
</dbReference>
<protein>
    <submittedName>
        <fullName evidence="5">Carbohydrate ABC transporter substrate-binding protein, CUT1 family</fullName>
    </submittedName>
</protein>
<dbReference type="STRING" id="335973.SAMN04488693_106174"/>
<evidence type="ECO:0000256" key="1">
    <source>
        <dbReference type="ARBA" id="ARBA00008520"/>
    </source>
</evidence>
<organism evidence="5 6">
    <name type="scientific">Arthrobacter subterraneus</name>
    <dbReference type="NCBI Taxonomy" id="335973"/>
    <lineage>
        <taxon>Bacteria</taxon>
        <taxon>Bacillati</taxon>
        <taxon>Actinomycetota</taxon>
        <taxon>Actinomycetes</taxon>
        <taxon>Micrococcales</taxon>
        <taxon>Micrococcaceae</taxon>
        <taxon>Arthrobacter</taxon>
    </lineage>
</organism>
<dbReference type="AlphaFoldDB" id="A0A1G8I866"/>
<keyword evidence="6" id="KW-1185">Reference proteome</keyword>
<gene>
    <name evidence="5" type="ORF">SAMN04488693_106174</name>
</gene>
<dbReference type="InterPro" id="IPR050490">
    <property type="entry name" value="Bact_solute-bd_prot1"/>
</dbReference>
<dbReference type="CDD" id="cd13585">
    <property type="entry name" value="PBP2_TMBP_like"/>
    <property type="match status" value="1"/>
</dbReference>
<evidence type="ECO:0000256" key="3">
    <source>
        <dbReference type="ARBA" id="ARBA00022729"/>
    </source>
</evidence>
<dbReference type="Pfam" id="PF01547">
    <property type="entry name" value="SBP_bac_1"/>
    <property type="match status" value="1"/>
</dbReference>
<dbReference type="SUPFAM" id="SSF53850">
    <property type="entry name" value="Periplasmic binding protein-like II"/>
    <property type="match status" value="1"/>
</dbReference>
<dbReference type="OrthoDB" id="9770625at2"/>
<accession>A0A1G8I866</accession>
<feature type="chain" id="PRO_5011678383" evidence="4">
    <location>
        <begin position="28"/>
        <end position="478"/>
    </location>
</feature>
<proteinExistence type="inferred from homology"/>
<dbReference type="Proteomes" id="UP000199258">
    <property type="component" value="Unassembled WGS sequence"/>
</dbReference>
<reference evidence="5 6" key="1">
    <citation type="submission" date="2016-10" db="EMBL/GenBank/DDBJ databases">
        <authorList>
            <person name="de Groot N.N."/>
        </authorList>
    </citation>
    <scope>NUCLEOTIDE SEQUENCE [LARGE SCALE GENOMIC DNA]</scope>
    <source>
        <strain evidence="5 6">NP_1H</strain>
    </source>
</reference>
<dbReference type="PANTHER" id="PTHR43649">
    <property type="entry name" value="ARABINOSE-BINDING PROTEIN-RELATED"/>
    <property type="match status" value="1"/>
</dbReference>
<sequence>MKKPFRTSSRAITAAGAILAVALTATACSSSSPSESNEKPQSLRVLYTTAEANAAALQAQVPAFKEEFGIDLAIDTQPYDALQQKVFSEFASSSDYYDIVVVDTPWAPALVGNLEPLSEYLVNDELNEEPQSGISDFIPKVFFDTAVYDASDSLRQFPNPEDPADIESITGENFDVYGLPIQSNVSIMGYRKDLFDNPDQKSAFQAEYDRELTVPETWDEYAEVAKFFTQPDKNLYGTTVMAGVGEWATTDFKTLLASMGGDGHLIGDDLSMAFDSPEGVEALETYRELIESGSVPPGSTTASWEETATSFDNGLTAMTTNFHALKLADSVEGGEIAYAPVPTAEDAGPHFGSWMLSINKNSNNKDWAYRAISWLTSSETQTAMTEQQLHPSRASVYEAVGSDTSDPAEAAFYDTLQASLEVGVGRPRVTNYTEISREIAVAVNRVASGDADPETALSDAAERVTSLLKQAGYEVAGS</sequence>
<dbReference type="InterPro" id="IPR006059">
    <property type="entry name" value="SBP"/>
</dbReference>
<evidence type="ECO:0000313" key="6">
    <source>
        <dbReference type="Proteomes" id="UP000199258"/>
    </source>
</evidence>
<dbReference type="PROSITE" id="PS51257">
    <property type="entry name" value="PROKAR_LIPOPROTEIN"/>
    <property type="match status" value="1"/>
</dbReference>
<keyword evidence="2" id="KW-0813">Transport</keyword>
<dbReference type="EMBL" id="FNDT01000006">
    <property type="protein sequence ID" value="SDI15086.1"/>
    <property type="molecule type" value="Genomic_DNA"/>
</dbReference>
<dbReference type="RefSeq" id="WP_090586139.1">
    <property type="nucleotide sequence ID" value="NZ_FNDT01000006.1"/>
</dbReference>
<feature type="signal peptide" evidence="4">
    <location>
        <begin position="1"/>
        <end position="27"/>
    </location>
</feature>
<dbReference type="Gene3D" id="3.40.190.10">
    <property type="entry name" value="Periplasmic binding protein-like II"/>
    <property type="match status" value="2"/>
</dbReference>
<name>A0A1G8I866_9MICC</name>